<organism evidence="1 2">
    <name type="scientific">Populus tomentosa</name>
    <name type="common">Chinese white poplar</name>
    <dbReference type="NCBI Taxonomy" id="118781"/>
    <lineage>
        <taxon>Eukaryota</taxon>
        <taxon>Viridiplantae</taxon>
        <taxon>Streptophyta</taxon>
        <taxon>Embryophyta</taxon>
        <taxon>Tracheophyta</taxon>
        <taxon>Spermatophyta</taxon>
        <taxon>Magnoliopsida</taxon>
        <taxon>eudicotyledons</taxon>
        <taxon>Gunneridae</taxon>
        <taxon>Pentapetalae</taxon>
        <taxon>rosids</taxon>
        <taxon>fabids</taxon>
        <taxon>Malpighiales</taxon>
        <taxon>Salicaceae</taxon>
        <taxon>Saliceae</taxon>
        <taxon>Populus</taxon>
    </lineage>
</organism>
<evidence type="ECO:0000313" key="1">
    <source>
        <dbReference type="EMBL" id="KAG6757955.1"/>
    </source>
</evidence>
<gene>
    <name evidence="1" type="ORF">POTOM_038284</name>
</gene>
<dbReference type="EMBL" id="JAAWWB010000020">
    <property type="protein sequence ID" value="KAG6757955.1"/>
    <property type="molecule type" value="Genomic_DNA"/>
</dbReference>
<dbReference type="Proteomes" id="UP000886885">
    <property type="component" value="Chromosome 10D"/>
</dbReference>
<comment type="caution">
    <text evidence="1">The sequence shown here is derived from an EMBL/GenBank/DDBJ whole genome shotgun (WGS) entry which is preliminary data.</text>
</comment>
<reference evidence="1" key="1">
    <citation type="journal article" date="2020" name="bioRxiv">
        <title>Hybrid origin of Populus tomentosa Carr. identified through genome sequencing and phylogenomic analysis.</title>
        <authorList>
            <person name="An X."/>
            <person name="Gao K."/>
            <person name="Chen Z."/>
            <person name="Li J."/>
            <person name="Yang X."/>
            <person name="Yang X."/>
            <person name="Zhou J."/>
            <person name="Guo T."/>
            <person name="Zhao T."/>
            <person name="Huang S."/>
            <person name="Miao D."/>
            <person name="Khan W.U."/>
            <person name="Rao P."/>
            <person name="Ye M."/>
            <person name="Lei B."/>
            <person name="Liao W."/>
            <person name="Wang J."/>
            <person name="Ji L."/>
            <person name="Li Y."/>
            <person name="Guo B."/>
            <person name="Mustafa N.S."/>
            <person name="Li S."/>
            <person name="Yun Q."/>
            <person name="Keller S.R."/>
            <person name="Mao J."/>
            <person name="Zhang R."/>
            <person name="Strauss S.H."/>
        </authorList>
    </citation>
    <scope>NUCLEOTIDE SEQUENCE</scope>
    <source>
        <strain evidence="1">GM15</strain>
        <tissue evidence="1">Leaf</tissue>
    </source>
</reference>
<proteinExistence type="predicted"/>
<protein>
    <submittedName>
        <fullName evidence="1">Uncharacterized protein</fullName>
    </submittedName>
</protein>
<name>A0A8X8CKW9_POPTO</name>
<sequence length="211" mass="23781">MLPIEQVLSVQRQLAKSSDDISEISLDLAALGSFKHGSKEGVTLKIIYILQAVKIQQKYRGWKGKERFFENTQSNCKNSGHIAMEAETYWFAGIFGWKRKLEMLNQNLRKQTNMISANKPQTEFAGVEKALARVTSMSIEISKPKHVELPVTIYLACGKKVLVCCIVLCLLQKKGTKHTFHLPGFCSIFFSKLIHGNDIWVTKGCSVSQQD</sequence>
<accession>A0A8X8CKW9</accession>
<evidence type="ECO:0000313" key="2">
    <source>
        <dbReference type="Proteomes" id="UP000886885"/>
    </source>
</evidence>
<keyword evidence="2" id="KW-1185">Reference proteome</keyword>
<dbReference type="AlphaFoldDB" id="A0A8X8CKW9"/>